<dbReference type="EMBL" id="WWCV01000008">
    <property type="protein sequence ID" value="MYN16482.1"/>
    <property type="molecule type" value="Genomic_DNA"/>
</dbReference>
<dbReference type="SUPFAM" id="SSF56112">
    <property type="entry name" value="Protein kinase-like (PK-like)"/>
    <property type="match status" value="1"/>
</dbReference>
<feature type="non-terminal residue" evidence="1">
    <location>
        <position position="168"/>
    </location>
</feature>
<dbReference type="AlphaFoldDB" id="A0A845HBJ3"/>
<evidence type="ECO:0000313" key="1">
    <source>
        <dbReference type="EMBL" id="MYN16482.1"/>
    </source>
</evidence>
<proteinExistence type="predicted"/>
<accession>A0A845HBJ3</accession>
<dbReference type="InterPro" id="IPR011009">
    <property type="entry name" value="Kinase-like_dom_sf"/>
</dbReference>
<reference evidence="1 2" key="1">
    <citation type="submission" date="2019-12" db="EMBL/GenBank/DDBJ databases">
        <title>Novel species isolated from a subtropical stream in China.</title>
        <authorList>
            <person name="Lu H."/>
        </authorList>
    </citation>
    <scope>NUCLEOTIDE SEQUENCE [LARGE SCALE GENOMIC DNA]</scope>
    <source>
        <strain evidence="1 2">FT107W</strain>
    </source>
</reference>
<organism evidence="1 2">
    <name type="scientific">Duganella vulcania</name>
    <dbReference type="NCBI Taxonomy" id="2692166"/>
    <lineage>
        <taxon>Bacteria</taxon>
        <taxon>Pseudomonadati</taxon>
        <taxon>Pseudomonadota</taxon>
        <taxon>Betaproteobacteria</taxon>
        <taxon>Burkholderiales</taxon>
        <taxon>Oxalobacteraceae</taxon>
        <taxon>Telluria group</taxon>
        <taxon>Duganella</taxon>
    </lineage>
</organism>
<dbReference type="Proteomes" id="UP000484875">
    <property type="component" value="Unassembled WGS sequence"/>
</dbReference>
<protein>
    <submittedName>
        <fullName evidence="1">Uncharacterized protein</fullName>
    </submittedName>
</protein>
<keyword evidence="2" id="KW-1185">Reference proteome</keyword>
<sequence length="168" mass="18560">MQPSPSPPAPGAQAGPELTQQLALLRGLEAAWHRQGCRFQHFETHISWIYVLDRLAYKFKKALRFDVLDYGTLAARRHCCEEEVRLNQRLAPSLYLGVSAVTGGGEPTLDGDGPALEYAVRMRTFPQQALWSARLDAGLLEPDEIDALALLLARFHADAARAAPDGPW</sequence>
<comment type="caution">
    <text evidence="1">The sequence shown here is derived from an EMBL/GenBank/DDBJ whole genome shotgun (WGS) entry which is preliminary data.</text>
</comment>
<gene>
    <name evidence="1" type="ORF">GTP81_06920</name>
</gene>
<name>A0A845HBJ3_9BURK</name>
<evidence type="ECO:0000313" key="2">
    <source>
        <dbReference type="Proteomes" id="UP000484875"/>
    </source>
</evidence>